<dbReference type="PROSITE" id="PS50893">
    <property type="entry name" value="ABC_TRANSPORTER_2"/>
    <property type="match status" value="2"/>
</dbReference>
<dbReference type="InterPro" id="IPR013563">
    <property type="entry name" value="Oligopep_ABC_C"/>
</dbReference>
<evidence type="ECO:0000256" key="3">
    <source>
        <dbReference type="ARBA" id="ARBA00022741"/>
    </source>
</evidence>
<dbReference type="InterPro" id="IPR003593">
    <property type="entry name" value="AAA+_ATPase"/>
</dbReference>
<dbReference type="SUPFAM" id="SSF52540">
    <property type="entry name" value="P-loop containing nucleoside triphosphate hydrolases"/>
    <property type="match status" value="2"/>
</dbReference>
<dbReference type="Pfam" id="PF08352">
    <property type="entry name" value="oligo_HPY"/>
    <property type="match status" value="2"/>
</dbReference>
<evidence type="ECO:0000256" key="4">
    <source>
        <dbReference type="ARBA" id="ARBA00022840"/>
    </source>
</evidence>
<dbReference type="NCBIfam" id="NF008453">
    <property type="entry name" value="PRK11308.1"/>
    <property type="match status" value="2"/>
</dbReference>
<dbReference type="FunFam" id="3.40.50.300:FF:000016">
    <property type="entry name" value="Oligopeptide ABC transporter ATP-binding component"/>
    <property type="match status" value="2"/>
</dbReference>
<evidence type="ECO:0000313" key="7">
    <source>
        <dbReference type="Proteomes" id="UP000321274"/>
    </source>
</evidence>
<protein>
    <submittedName>
        <fullName evidence="6">ABC transporter ATP-binding protein</fullName>
    </submittedName>
</protein>
<dbReference type="Pfam" id="PF00005">
    <property type="entry name" value="ABC_tran"/>
    <property type="match status" value="2"/>
</dbReference>
<organism evidence="6 7">
    <name type="scientific">Acinetobacter johnsonii</name>
    <dbReference type="NCBI Taxonomy" id="40214"/>
    <lineage>
        <taxon>Bacteria</taxon>
        <taxon>Pseudomonadati</taxon>
        <taxon>Pseudomonadota</taxon>
        <taxon>Gammaproteobacteria</taxon>
        <taxon>Moraxellales</taxon>
        <taxon>Moraxellaceae</taxon>
        <taxon>Acinetobacter</taxon>
    </lineage>
</organism>
<name>A0AAV3WAU3_ACIJO</name>
<dbReference type="InterPro" id="IPR050319">
    <property type="entry name" value="ABC_transp_ATP-bind"/>
</dbReference>
<dbReference type="PANTHER" id="PTHR43776">
    <property type="entry name" value="TRANSPORT ATP-BINDING PROTEIN"/>
    <property type="match status" value="1"/>
</dbReference>
<evidence type="ECO:0000256" key="1">
    <source>
        <dbReference type="ARBA" id="ARBA00005417"/>
    </source>
</evidence>
<dbReference type="InterPro" id="IPR017871">
    <property type="entry name" value="ABC_transporter-like_CS"/>
</dbReference>
<dbReference type="GO" id="GO:0015833">
    <property type="term" value="P:peptide transport"/>
    <property type="evidence" value="ECO:0007669"/>
    <property type="project" value="InterPro"/>
</dbReference>
<dbReference type="CDD" id="cd03257">
    <property type="entry name" value="ABC_NikE_OppD_transporters"/>
    <property type="match status" value="2"/>
</dbReference>
<keyword evidence="4 6" id="KW-0067">ATP-binding</keyword>
<dbReference type="RefSeq" id="WP_114836521.1">
    <property type="nucleotide sequence ID" value="NZ_BJUJ01000004.1"/>
</dbReference>
<sequence>MSELNHMTAPALLQVENLRVSFKNEEKQYIETVKGISFSIPVNTTVALVGESGSGKSVTSLATMGLLPTESSQIASDSKILFEGQNLLDLPRREMRKKCGKDIAMIFQEPMSSLNPVFTVGSQIAEILQLHLGMSRKQARARALELLIEVGIPSPETKIDAYPGQLSGGQQQRVMIAMAIACKPKLLIADEPTTALDVTIQKQILDLLESLRKKHQMSMLFITHDLALVGEIADQVIVMRHGQIREQGRVKDVLERPQDVYTKALLHCRPQLSKRPMRLPMISDFMQQKGDDYIETHTVDVESLQQRSRGLTGQEEIILDVRDLKKSFYSRKGLFGKEEFQAVKGVSFQLAKGKTLGLVGESGSGKTTIGLLLMRLQEATGGKALFEGQDILAMSEKEFARYQRKIQIIFQNPYASLNPRFTVGQILMEPMQVHRIGANDAERKQMALDLLERVSLPAQAFYRYPHEFSGGQRQRIAIARCLTLKPEILICDESVSALDVSVQAQVLNLLQDLQDEFGLSYIFISHDLSVVKYISDQIMVMNHGDLVEIANSDDLYQSPQHEYTKRLLSAIPQSVS</sequence>
<dbReference type="AlphaFoldDB" id="A0AAV3WAU3"/>
<comment type="caution">
    <text evidence="6">The sequence shown here is derived from an EMBL/GenBank/DDBJ whole genome shotgun (WGS) entry which is preliminary data.</text>
</comment>
<evidence type="ECO:0000259" key="5">
    <source>
        <dbReference type="PROSITE" id="PS50893"/>
    </source>
</evidence>
<evidence type="ECO:0000256" key="2">
    <source>
        <dbReference type="ARBA" id="ARBA00022448"/>
    </source>
</evidence>
<dbReference type="InterPro" id="IPR003439">
    <property type="entry name" value="ABC_transporter-like_ATP-bd"/>
</dbReference>
<proteinExistence type="inferred from homology"/>
<dbReference type="GO" id="GO:0005524">
    <property type="term" value="F:ATP binding"/>
    <property type="evidence" value="ECO:0007669"/>
    <property type="project" value="UniProtKB-KW"/>
</dbReference>
<dbReference type="NCBIfam" id="NF007739">
    <property type="entry name" value="PRK10419.1"/>
    <property type="match status" value="2"/>
</dbReference>
<dbReference type="InterPro" id="IPR027417">
    <property type="entry name" value="P-loop_NTPase"/>
</dbReference>
<feature type="domain" description="ABC transporter" evidence="5">
    <location>
        <begin position="13"/>
        <end position="266"/>
    </location>
</feature>
<dbReference type="Proteomes" id="UP000321274">
    <property type="component" value="Unassembled WGS sequence"/>
</dbReference>
<dbReference type="Gene3D" id="3.40.50.300">
    <property type="entry name" value="P-loop containing nucleotide triphosphate hydrolases"/>
    <property type="match status" value="2"/>
</dbReference>
<dbReference type="PANTHER" id="PTHR43776:SF7">
    <property type="entry name" value="D,D-DIPEPTIDE TRANSPORT ATP-BINDING PROTEIN DDPF-RELATED"/>
    <property type="match status" value="1"/>
</dbReference>
<feature type="domain" description="ABC transporter" evidence="5">
    <location>
        <begin position="319"/>
        <end position="568"/>
    </location>
</feature>
<dbReference type="SMART" id="SM00382">
    <property type="entry name" value="AAA"/>
    <property type="match status" value="2"/>
</dbReference>
<gene>
    <name evidence="6" type="primary">gsiA</name>
    <name evidence="6" type="ORF">AJO04nite_02850</name>
</gene>
<dbReference type="EMBL" id="BJUJ01000004">
    <property type="protein sequence ID" value="GEK43027.1"/>
    <property type="molecule type" value="Genomic_DNA"/>
</dbReference>
<evidence type="ECO:0000313" key="6">
    <source>
        <dbReference type="EMBL" id="GEK43027.1"/>
    </source>
</evidence>
<keyword evidence="3" id="KW-0547">Nucleotide-binding</keyword>
<dbReference type="GO" id="GO:0016887">
    <property type="term" value="F:ATP hydrolysis activity"/>
    <property type="evidence" value="ECO:0007669"/>
    <property type="project" value="InterPro"/>
</dbReference>
<accession>A0AAV3WAU3</accession>
<comment type="similarity">
    <text evidence="1">Belongs to the ABC transporter superfamily.</text>
</comment>
<reference evidence="6 7" key="1">
    <citation type="submission" date="2019-07" db="EMBL/GenBank/DDBJ databases">
        <title>Whole genome shotgun sequence of Acinetobacter johnsonii NBRC 102197.</title>
        <authorList>
            <person name="Hosoyama A."/>
            <person name="Uohara A."/>
            <person name="Ohji S."/>
            <person name="Ichikawa N."/>
        </authorList>
    </citation>
    <scope>NUCLEOTIDE SEQUENCE [LARGE SCALE GENOMIC DNA]</scope>
    <source>
        <strain evidence="6 7">NBRC 102197</strain>
    </source>
</reference>
<dbReference type="GO" id="GO:0055085">
    <property type="term" value="P:transmembrane transport"/>
    <property type="evidence" value="ECO:0007669"/>
    <property type="project" value="UniProtKB-ARBA"/>
</dbReference>
<keyword evidence="2" id="KW-0813">Transport</keyword>
<dbReference type="PROSITE" id="PS00211">
    <property type="entry name" value="ABC_TRANSPORTER_1"/>
    <property type="match status" value="2"/>
</dbReference>